<protein>
    <submittedName>
        <fullName evidence="1">Uncharacterized protein</fullName>
    </submittedName>
</protein>
<proteinExistence type="predicted"/>
<sequence>MGISLVSPQMPEQVSLTCYKDLDGNRTAWTKTEYDSQSSTDCLGDRVAGHLTFATRPNTAFEAIRNTQGNPPSTDVKVRDNTTTRTLSFGKETTDQAIQQGNARVSNGIQQGIGELATQTLPAFVKEVAGHQVNRRTYSSVQHDGQQYITKYGTPQSLIVANQRSLTLSNTFGVLYPPSHSESEQQLLALQF</sequence>
<accession>A0AAV9ZG84</accession>
<reference evidence="1 2" key="1">
    <citation type="journal article" date="2024" name="J Genomics">
        <title>Draft genome sequencing and assembly of Favolaschia claudopus CIRM-BRFM 2984 isolated from oak limbs.</title>
        <authorList>
            <person name="Navarro D."/>
            <person name="Drula E."/>
            <person name="Chaduli D."/>
            <person name="Cazenave R."/>
            <person name="Ahrendt S."/>
            <person name="Wang J."/>
            <person name="Lipzen A."/>
            <person name="Daum C."/>
            <person name="Barry K."/>
            <person name="Grigoriev I.V."/>
            <person name="Favel A."/>
            <person name="Rosso M.N."/>
            <person name="Martin F."/>
        </authorList>
    </citation>
    <scope>NUCLEOTIDE SEQUENCE [LARGE SCALE GENOMIC DNA]</scope>
    <source>
        <strain evidence="1 2">CIRM-BRFM 2984</strain>
    </source>
</reference>
<evidence type="ECO:0000313" key="1">
    <source>
        <dbReference type="EMBL" id="KAK6981031.1"/>
    </source>
</evidence>
<evidence type="ECO:0000313" key="2">
    <source>
        <dbReference type="Proteomes" id="UP001362999"/>
    </source>
</evidence>
<gene>
    <name evidence="1" type="ORF">R3P38DRAFT_2808801</name>
</gene>
<keyword evidence="2" id="KW-1185">Reference proteome</keyword>
<dbReference type="AlphaFoldDB" id="A0AAV9ZG84"/>
<name>A0AAV9ZG84_9AGAR</name>
<comment type="caution">
    <text evidence="1">The sequence shown here is derived from an EMBL/GenBank/DDBJ whole genome shotgun (WGS) entry which is preliminary data.</text>
</comment>
<dbReference type="Proteomes" id="UP001362999">
    <property type="component" value="Unassembled WGS sequence"/>
</dbReference>
<dbReference type="EMBL" id="JAWWNJ010000155">
    <property type="protein sequence ID" value="KAK6981031.1"/>
    <property type="molecule type" value="Genomic_DNA"/>
</dbReference>
<organism evidence="1 2">
    <name type="scientific">Favolaschia claudopus</name>
    <dbReference type="NCBI Taxonomy" id="2862362"/>
    <lineage>
        <taxon>Eukaryota</taxon>
        <taxon>Fungi</taxon>
        <taxon>Dikarya</taxon>
        <taxon>Basidiomycota</taxon>
        <taxon>Agaricomycotina</taxon>
        <taxon>Agaricomycetes</taxon>
        <taxon>Agaricomycetidae</taxon>
        <taxon>Agaricales</taxon>
        <taxon>Marasmiineae</taxon>
        <taxon>Mycenaceae</taxon>
        <taxon>Favolaschia</taxon>
    </lineage>
</organism>